<dbReference type="AlphaFoldDB" id="A0A517DUE8"/>
<evidence type="ECO:0000313" key="1">
    <source>
        <dbReference type="EMBL" id="QDR80982.1"/>
    </source>
</evidence>
<accession>A0A517DUE8</accession>
<organism evidence="1 2">
    <name type="scientific">Sporomusa termitida</name>
    <dbReference type="NCBI Taxonomy" id="2377"/>
    <lineage>
        <taxon>Bacteria</taxon>
        <taxon>Bacillati</taxon>
        <taxon>Bacillota</taxon>
        <taxon>Negativicutes</taxon>
        <taxon>Selenomonadales</taxon>
        <taxon>Sporomusaceae</taxon>
        <taxon>Sporomusa</taxon>
    </lineage>
</organism>
<protein>
    <submittedName>
        <fullName evidence="1">Uncharacterized protein</fullName>
    </submittedName>
</protein>
<dbReference type="EMBL" id="CP036259">
    <property type="protein sequence ID" value="QDR80982.1"/>
    <property type="molecule type" value="Genomic_DNA"/>
</dbReference>
<dbReference type="Proteomes" id="UP000320776">
    <property type="component" value="Chromosome"/>
</dbReference>
<keyword evidence="2" id="KW-1185">Reference proteome</keyword>
<reference evidence="1 2" key="1">
    <citation type="submission" date="2019-02" db="EMBL/GenBank/DDBJ databases">
        <title>Closed genome of Sporomusa termitida DSM 4440.</title>
        <authorList>
            <person name="Poehlein A."/>
            <person name="Daniel R."/>
        </authorList>
    </citation>
    <scope>NUCLEOTIDE SEQUENCE [LARGE SCALE GENOMIC DNA]</scope>
    <source>
        <strain evidence="1 2">DSM 4440</strain>
    </source>
</reference>
<dbReference type="OrthoDB" id="1633695at2"/>
<proteinExistence type="predicted"/>
<evidence type="ECO:0000313" key="2">
    <source>
        <dbReference type="Proteomes" id="UP000320776"/>
    </source>
</evidence>
<name>A0A517DUE8_9FIRM</name>
<sequence length="220" mass="25402">MEKIIEEVAGWKFLQDLPREIYGFTLINEFMTCGSQYRIFTYNNQAARRSFTVLYDKATRDFLVRTVIGLTELCDISFITGNLAALEKLLADRMNKTLWGLAHFEPACLCAQFAGKQITEWTYADQLPKTLAGFDLFINPHEPLKGLNGSYIIIDYSDFSTESNLVVNYNIFRDQFFSEIRLRRTPLMTAEFDAKTLPELGDRLKENLSPALERLRLQLQ</sequence>
<dbReference type="RefSeq" id="WP_144350527.1">
    <property type="nucleotide sequence ID" value="NZ_CP036259.1"/>
</dbReference>
<gene>
    <name evidence="1" type="ORF">SPTER_23300</name>
</gene>
<dbReference type="KEGG" id="sted:SPTER_23300"/>